<reference evidence="4 5" key="1">
    <citation type="journal article" date="2024" name="bioRxiv">
        <title>A reference genome for Trichogramma kaykai: A tiny desert-dwelling parasitoid wasp with competing sex-ratio distorters.</title>
        <authorList>
            <person name="Culotta J."/>
            <person name="Lindsey A.R."/>
        </authorList>
    </citation>
    <scope>NUCLEOTIDE SEQUENCE [LARGE SCALE GENOMIC DNA]</scope>
    <source>
        <strain evidence="4 5">KSX58</strain>
    </source>
</reference>
<feature type="repeat" description="ANK" evidence="3">
    <location>
        <begin position="215"/>
        <end position="263"/>
    </location>
</feature>
<dbReference type="SUPFAM" id="SSF48403">
    <property type="entry name" value="Ankyrin repeat"/>
    <property type="match status" value="1"/>
</dbReference>
<evidence type="ECO:0000256" key="1">
    <source>
        <dbReference type="ARBA" id="ARBA00022737"/>
    </source>
</evidence>
<keyword evidence="1" id="KW-0677">Repeat</keyword>
<sequence length="584" mass="68013">MSAKVITKKFCENGIKYYLKSLYVVKFRREEFCYLYENDAWGDGSTSRVLDKLVNDDGIFPSAEDKTFLFQYALDKKHLKIIKALEKGNFDRHEFRFEDGKSAVHYLAERSESERVIKRVNRSLIKNFFLNHSQQDFFPNYPRKNYCDAHGYTYFHAACMVDDERVVRKFLSKGVNVNLDTYTCSPLFIAAQYKNEETVKLLLEHKANPNQSDHEGSTPLHALALPCLCECRTKWHTCDTRKPVENLVKMLLENGADIEARNRHGDTPLQSAVMRFDVALTKSLLDHGASLSSLNEKRMFTQTFSSLELTTYAVSLDIIEVMQLLQSAGYNMDFRTKLRMVECWTRIHGNDLDRMLVKDKGSKYLLAGGKNQVVDIYVQMADQLAIHKLYGFYMKPEVKDYMIKRCKQLRSTIPYNWRTYVDFDEGDVILEDNPYHVNSLVLRKINDIEITEDVSLYKLCKMNYSKGYSILKNIKNWRVPQMDNLTCRSTFARFVARRHLSNIAIRLALDLELLAADLFMTDYCSLNLPHHVCLKVAKNLGYEELFRLFEKINVDELEKLCESVEGTNQNGTMERRTRLVRLTF</sequence>
<keyword evidence="2 3" id="KW-0040">ANK repeat</keyword>
<organism evidence="4 5">
    <name type="scientific">Trichogramma kaykai</name>
    <dbReference type="NCBI Taxonomy" id="54128"/>
    <lineage>
        <taxon>Eukaryota</taxon>
        <taxon>Metazoa</taxon>
        <taxon>Ecdysozoa</taxon>
        <taxon>Arthropoda</taxon>
        <taxon>Hexapoda</taxon>
        <taxon>Insecta</taxon>
        <taxon>Pterygota</taxon>
        <taxon>Neoptera</taxon>
        <taxon>Endopterygota</taxon>
        <taxon>Hymenoptera</taxon>
        <taxon>Apocrita</taxon>
        <taxon>Proctotrupomorpha</taxon>
        <taxon>Chalcidoidea</taxon>
        <taxon>Trichogrammatidae</taxon>
        <taxon>Trichogramma</taxon>
    </lineage>
</organism>
<keyword evidence="5" id="KW-1185">Reference proteome</keyword>
<dbReference type="AlphaFoldDB" id="A0ABD2XCQ6"/>
<gene>
    <name evidence="4" type="ORF">TKK_004498</name>
</gene>
<dbReference type="InterPro" id="IPR036770">
    <property type="entry name" value="Ankyrin_rpt-contain_sf"/>
</dbReference>
<evidence type="ECO:0000256" key="2">
    <source>
        <dbReference type="ARBA" id="ARBA00023043"/>
    </source>
</evidence>
<dbReference type="InterPro" id="IPR002110">
    <property type="entry name" value="Ankyrin_rpt"/>
</dbReference>
<dbReference type="SMART" id="SM00248">
    <property type="entry name" value="ANK"/>
    <property type="match status" value="6"/>
</dbReference>
<dbReference type="PROSITE" id="PS50297">
    <property type="entry name" value="ANK_REP_REGION"/>
    <property type="match status" value="2"/>
</dbReference>
<accession>A0ABD2XCQ6</accession>
<name>A0ABD2XCQ6_9HYME</name>
<dbReference type="Proteomes" id="UP001627154">
    <property type="component" value="Unassembled WGS sequence"/>
</dbReference>
<evidence type="ECO:0000256" key="3">
    <source>
        <dbReference type="PROSITE-ProRule" id="PRU00023"/>
    </source>
</evidence>
<dbReference type="Pfam" id="PF12796">
    <property type="entry name" value="Ank_2"/>
    <property type="match status" value="1"/>
</dbReference>
<protein>
    <submittedName>
        <fullName evidence="4">Uncharacterized protein</fullName>
    </submittedName>
</protein>
<proteinExistence type="predicted"/>
<feature type="repeat" description="ANK" evidence="3">
    <location>
        <begin position="264"/>
        <end position="296"/>
    </location>
</feature>
<dbReference type="PANTHER" id="PTHR24198">
    <property type="entry name" value="ANKYRIN REPEAT AND PROTEIN KINASE DOMAIN-CONTAINING PROTEIN"/>
    <property type="match status" value="1"/>
</dbReference>
<dbReference type="Gene3D" id="1.25.40.20">
    <property type="entry name" value="Ankyrin repeat-containing domain"/>
    <property type="match status" value="1"/>
</dbReference>
<comment type="caution">
    <text evidence="4">The sequence shown here is derived from an EMBL/GenBank/DDBJ whole genome shotgun (WGS) entry which is preliminary data.</text>
</comment>
<feature type="repeat" description="ANK" evidence="3">
    <location>
        <begin position="182"/>
        <end position="214"/>
    </location>
</feature>
<feature type="repeat" description="ANK" evidence="3">
    <location>
        <begin position="150"/>
        <end position="182"/>
    </location>
</feature>
<dbReference type="PANTHER" id="PTHR24198:SF165">
    <property type="entry name" value="ANKYRIN REPEAT-CONTAINING PROTEIN-RELATED"/>
    <property type="match status" value="1"/>
</dbReference>
<evidence type="ECO:0000313" key="5">
    <source>
        <dbReference type="Proteomes" id="UP001627154"/>
    </source>
</evidence>
<dbReference type="Pfam" id="PF13637">
    <property type="entry name" value="Ank_4"/>
    <property type="match status" value="1"/>
</dbReference>
<dbReference type="PROSITE" id="PS50088">
    <property type="entry name" value="ANK_REPEAT"/>
    <property type="match status" value="4"/>
</dbReference>
<evidence type="ECO:0000313" key="4">
    <source>
        <dbReference type="EMBL" id="KAL3402552.1"/>
    </source>
</evidence>
<dbReference type="EMBL" id="JBJJXI010000034">
    <property type="protein sequence ID" value="KAL3402552.1"/>
    <property type="molecule type" value="Genomic_DNA"/>
</dbReference>